<sequence length="60" mass="7311">MRLNDCLKNVKGKFILSYNDCEFVRDLYKNFNINRVQRKHNLVGRCDGKYHRYNELDKKS</sequence>
<evidence type="ECO:0008006" key="3">
    <source>
        <dbReference type="Google" id="ProtNLM"/>
    </source>
</evidence>
<organism evidence="1 2">
    <name type="scientific">Clostridium autoethanogenum DSM 10061</name>
    <dbReference type="NCBI Taxonomy" id="1341692"/>
    <lineage>
        <taxon>Bacteria</taxon>
        <taxon>Bacillati</taxon>
        <taxon>Bacillota</taxon>
        <taxon>Clostridia</taxon>
        <taxon>Eubacteriales</taxon>
        <taxon>Clostridiaceae</taxon>
        <taxon>Clostridium</taxon>
    </lineage>
</organism>
<evidence type="ECO:0000313" key="1">
    <source>
        <dbReference type="EMBL" id="URS74476.1"/>
    </source>
</evidence>
<reference evidence="2" key="1">
    <citation type="journal article" date="2014" name="Biotechnol. Biofuels">
        <title>Comparison of single-molecule sequencing and hybrid approaches for finishing the genome of Clostridium autoethanogenum and analysis of CRISPR systems in industrial relevant Clostridia.</title>
        <authorList>
            <person name="Brown S.D."/>
            <person name="Nagaraju S."/>
            <person name="Utturkar S."/>
            <person name="De Tissera S."/>
            <person name="Segovia S."/>
            <person name="Mitchell W."/>
            <person name="Land M.L."/>
            <person name="Dassanayake A."/>
            <person name="Kopke M."/>
        </authorList>
    </citation>
    <scope>NUCLEOTIDE SEQUENCE [LARGE SCALE GENOMIC DNA]</scope>
    <source>
        <strain evidence="2">DSM 10061</strain>
    </source>
</reference>
<keyword evidence="2" id="KW-1185">Reference proteome</keyword>
<dbReference type="Proteomes" id="UP000017590">
    <property type="component" value="Chromosome"/>
</dbReference>
<protein>
    <recommendedName>
        <fullName evidence="3">DNA adenine methylase</fullName>
    </recommendedName>
</protein>
<gene>
    <name evidence="1" type="ORF">CAETHG_04280</name>
</gene>
<accession>A0ABY4TQ23</accession>
<dbReference type="Gene3D" id="3.40.50.150">
    <property type="entry name" value="Vaccinia Virus protein VP39"/>
    <property type="match status" value="1"/>
</dbReference>
<evidence type="ECO:0000313" key="2">
    <source>
        <dbReference type="Proteomes" id="UP000017590"/>
    </source>
</evidence>
<dbReference type="EMBL" id="CP006763">
    <property type="protein sequence ID" value="URS74476.1"/>
    <property type="molecule type" value="Genomic_DNA"/>
</dbReference>
<name>A0ABY4TQ23_9CLOT</name>
<dbReference type="RefSeq" id="WP_029169884.1">
    <property type="nucleotide sequence ID" value="NC_022592.1"/>
</dbReference>
<dbReference type="SUPFAM" id="SSF53335">
    <property type="entry name" value="S-adenosyl-L-methionine-dependent methyltransferases"/>
    <property type="match status" value="1"/>
</dbReference>
<dbReference type="InterPro" id="IPR029063">
    <property type="entry name" value="SAM-dependent_MTases_sf"/>
</dbReference>
<proteinExistence type="predicted"/>